<dbReference type="RefSeq" id="XP_040957948.1">
    <property type="nucleotide sequence ID" value="XM_041102014.1"/>
</dbReference>
<dbReference type="GeneID" id="121222106"/>
<evidence type="ECO:0000313" key="2">
    <source>
        <dbReference type="Proteomes" id="UP000818029"/>
    </source>
</evidence>
<evidence type="ECO:0000256" key="1">
    <source>
        <dbReference type="SAM" id="Phobius"/>
    </source>
</evidence>
<keyword evidence="1" id="KW-0812">Transmembrane</keyword>
<keyword evidence="2" id="KW-1185">Reference proteome</keyword>
<reference evidence="2" key="1">
    <citation type="journal article" date="2020" name="Nat. Genet.">
        <title>Genomic diversifications of five Gossypium allopolyploid species and their impact on cotton improvement.</title>
        <authorList>
            <person name="Chen Z.J."/>
            <person name="Sreedasyam A."/>
            <person name="Ando A."/>
            <person name="Song Q."/>
            <person name="De Santiago L.M."/>
            <person name="Hulse-Kemp A.M."/>
            <person name="Ding M."/>
            <person name="Ye W."/>
            <person name="Kirkbride R.C."/>
            <person name="Jenkins J."/>
            <person name="Plott C."/>
            <person name="Lovell J."/>
            <person name="Lin Y.M."/>
            <person name="Vaughn R."/>
            <person name="Liu B."/>
            <person name="Simpson S."/>
            <person name="Scheffler B.E."/>
            <person name="Wen L."/>
            <person name="Saski C.A."/>
            <person name="Grover C.E."/>
            <person name="Hu G."/>
            <person name="Conover J.L."/>
            <person name="Carlson J.W."/>
            <person name="Shu S."/>
            <person name="Boston L.B."/>
            <person name="Williams M."/>
            <person name="Peterson D.G."/>
            <person name="McGee K."/>
            <person name="Jones D.C."/>
            <person name="Wendel J.F."/>
            <person name="Stelly D.M."/>
            <person name="Grimwood J."/>
            <person name="Schmutz J."/>
        </authorList>
    </citation>
    <scope>NUCLEOTIDE SEQUENCE [LARGE SCALE GENOMIC DNA]</scope>
    <source>
        <strain evidence="2">cv. TM-1</strain>
    </source>
</reference>
<dbReference type="Proteomes" id="UP000818029">
    <property type="component" value="Chromosome D10"/>
</dbReference>
<organism evidence="2 3">
    <name type="scientific">Gossypium hirsutum</name>
    <name type="common">Upland cotton</name>
    <name type="synonym">Gossypium mexicanum</name>
    <dbReference type="NCBI Taxonomy" id="3635"/>
    <lineage>
        <taxon>Eukaryota</taxon>
        <taxon>Viridiplantae</taxon>
        <taxon>Streptophyta</taxon>
        <taxon>Embryophyta</taxon>
        <taxon>Tracheophyta</taxon>
        <taxon>Spermatophyta</taxon>
        <taxon>Magnoliopsida</taxon>
        <taxon>eudicotyledons</taxon>
        <taxon>Gunneridae</taxon>
        <taxon>Pentapetalae</taxon>
        <taxon>rosids</taxon>
        <taxon>malvids</taxon>
        <taxon>Malvales</taxon>
        <taxon>Malvaceae</taxon>
        <taxon>Malvoideae</taxon>
        <taxon>Gossypium</taxon>
    </lineage>
</organism>
<keyword evidence="1" id="KW-1133">Transmembrane helix</keyword>
<gene>
    <name evidence="3" type="primary">LOC121222106</name>
</gene>
<feature type="transmembrane region" description="Helical" evidence="1">
    <location>
        <begin position="78"/>
        <end position="100"/>
    </location>
</feature>
<keyword evidence="1" id="KW-0472">Membrane</keyword>
<sequence length="112" mass="12421">MSRNLSVSGHLSSEVTSSAVHGVEDSDTGVDGGFRRSRWCQWQVVAEACEAATRVSFSFWLKISLGFWARVFVLGLEFWVQVWVGLGGYWVGIGFGCLGFESRVKIGLVDWI</sequence>
<name>A0ABM3ASV3_GOSHI</name>
<proteinExistence type="predicted"/>
<reference evidence="3" key="2">
    <citation type="submission" date="2025-08" db="UniProtKB">
        <authorList>
            <consortium name="RefSeq"/>
        </authorList>
    </citation>
    <scope>IDENTIFICATION</scope>
</reference>
<accession>A0ABM3ASV3</accession>
<protein>
    <submittedName>
        <fullName evidence="3">Uncharacterized protein</fullName>
    </submittedName>
</protein>
<evidence type="ECO:0000313" key="3">
    <source>
        <dbReference type="RefSeq" id="XP_040957948.1"/>
    </source>
</evidence>